<reference evidence="9 10" key="1">
    <citation type="journal article" date="2016" name="C (Basel)">
        <title>Selective Growth of and Electricity Production by Marine Exoelectrogenic Bacteria in Self-Aggregated Hydrogel of Microbially Reduced Graphene Oxide.</title>
        <authorList>
            <person name="Yoshida N."/>
            <person name="Goto Y."/>
            <person name="Miyata Y."/>
        </authorList>
    </citation>
    <scope>NUCLEOTIDE SEQUENCE [LARGE SCALE GENOMIC DNA]</scope>
    <source>
        <strain evidence="9 10">NIT-T3</strain>
    </source>
</reference>
<comment type="subcellular location">
    <subcellularLocation>
        <location evidence="1">Membrane</location>
        <topology evidence="1">Multi-pass membrane protein</topology>
    </subcellularLocation>
</comment>
<feature type="domain" description="Bacterial sugar transferase" evidence="8">
    <location>
        <begin position="315"/>
        <end position="498"/>
    </location>
</feature>
<dbReference type="InterPro" id="IPR003362">
    <property type="entry name" value="Bact_transf"/>
</dbReference>
<dbReference type="Pfam" id="PF02397">
    <property type="entry name" value="Bac_transf"/>
    <property type="match status" value="1"/>
</dbReference>
<dbReference type="PANTHER" id="PTHR30576">
    <property type="entry name" value="COLANIC BIOSYNTHESIS UDP-GLUCOSE LIPID CARRIER TRANSFERASE"/>
    <property type="match status" value="1"/>
</dbReference>
<evidence type="ECO:0000256" key="5">
    <source>
        <dbReference type="ARBA" id="ARBA00022989"/>
    </source>
</evidence>
<keyword evidence="6 7" id="KW-0472">Membrane</keyword>
<gene>
    <name evidence="9" type="ORF">DESUT3_23600</name>
</gene>
<dbReference type="InterPro" id="IPR017475">
    <property type="entry name" value="EPS_sugar_tfrase"/>
</dbReference>
<evidence type="ECO:0000256" key="1">
    <source>
        <dbReference type="ARBA" id="ARBA00004141"/>
    </source>
</evidence>
<evidence type="ECO:0000256" key="3">
    <source>
        <dbReference type="ARBA" id="ARBA00022679"/>
    </source>
</evidence>
<feature type="transmembrane region" description="Helical" evidence="7">
    <location>
        <begin position="55"/>
        <end position="76"/>
    </location>
</feature>
<dbReference type="GO" id="GO:0016740">
    <property type="term" value="F:transferase activity"/>
    <property type="evidence" value="ECO:0007669"/>
    <property type="project" value="UniProtKB-KW"/>
</dbReference>
<sequence length="504" mass="55848">MGKSFRAALFRWGGLEDKTLGQDDTAGSAAGAAIAGAAETHGDILGTNRLMQRSIILLLATDALAAALVLILGHGLRFLGFAGVGELFAGGGVKVALFATCVVFAAYFCELYGRERQVDRLELAARLAVSLSLAFLLLSAVYYVFPDMMIGRGVLSLSLIACGVVQYLVHRAFLAMTGLPGFAQRVLILGIGPLARTIEATIPMSRNNYQFAGFVRPGADLMTVPPQKIVGHQDEIEAVIKRERASKLVVAVTERRGVLPVRDLLRCKLAGGVEVVDSVSFYEQMTGKLLIENIQPSWFIYSSGFRVTPFMRAYKRMFDILLSSLGIILALPFWPLVALAVKLDSPGPALFKQVRVGERNRHFNVLKFRTMCNDAEKHTGAKWATENDPRITRVGGFLRKSRLDEIPQLFNVLRGDMSFVGPRPERPEFVERLSEKIPYYAKRHYMKPGVTGWAQVCYPYGASDKDSLEKLRYDLYYIKNYSLMLDFLIILETVKVVLYGRGGR</sequence>
<feature type="transmembrane region" description="Helical" evidence="7">
    <location>
        <begin position="123"/>
        <end position="144"/>
    </location>
</feature>
<accession>A0ABM8HQI8</accession>
<evidence type="ECO:0000313" key="10">
    <source>
        <dbReference type="Proteomes" id="UP001319827"/>
    </source>
</evidence>
<reference evidence="9 10" key="2">
    <citation type="journal article" date="2021" name="Int. J. Syst. Evol. Microbiol.">
        <title>Isolation and Polyphasic Characterization of Desulfuromonas versatilis sp. Nov., an Electrogenic Bacteria Capable of Versatile Metabolism Isolated from a Graphene Oxide-Reducing Enrichment Culture.</title>
        <authorList>
            <person name="Xie L."/>
            <person name="Yoshida N."/>
            <person name="Ishii S."/>
            <person name="Meng L."/>
        </authorList>
    </citation>
    <scope>NUCLEOTIDE SEQUENCE [LARGE SCALE GENOMIC DNA]</scope>
    <source>
        <strain evidence="9 10">NIT-T3</strain>
    </source>
</reference>
<dbReference type="PANTHER" id="PTHR30576:SF21">
    <property type="entry name" value="UDP-GLUCOSE:UNDECAPRENYL-PHOSPHATE GLUCOSE-1-PHOSPHATE TRANSFERASE"/>
    <property type="match status" value="1"/>
</dbReference>
<organism evidence="9 10">
    <name type="scientific">Desulfuromonas versatilis</name>
    <dbReference type="NCBI Taxonomy" id="2802975"/>
    <lineage>
        <taxon>Bacteria</taxon>
        <taxon>Pseudomonadati</taxon>
        <taxon>Thermodesulfobacteriota</taxon>
        <taxon>Desulfuromonadia</taxon>
        <taxon>Desulfuromonadales</taxon>
        <taxon>Desulfuromonadaceae</taxon>
        <taxon>Desulfuromonas</taxon>
    </lineage>
</organism>
<feature type="transmembrane region" description="Helical" evidence="7">
    <location>
        <begin position="150"/>
        <end position="169"/>
    </location>
</feature>
<evidence type="ECO:0000256" key="2">
    <source>
        <dbReference type="ARBA" id="ARBA00006464"/>
    </source>
</evidence>
<evidence type="ECO:0000256" key="4">
    <source>
        <dbReference type="ARBA" id="ARBA00022692"/>
    </source>
</evidence>
<keyword evidence="3 9" id="KW-0808">Transferase</keyword>
<dbReference type="InterPro" id="IPR017464">
    <property type="entry name" value="Sugar_tfrase_EpsB_2"/>
</dbReference>
<feature type="transmembrane region" description="Helical" evidence="7">
    <location>
        <begin position="320"/>
        <end position="341"/>
    </location>
</feature>
<evidence type="ECO:0000256" key="6">
    <source>
        <dbReference type="ARBA" id="ARBA00023136"/>
    </source>
</evidence>
<keyword evidence="10" id="KW-1185">Reference proteome</keyword>
<evidence type="ECO:0000259" key="8">
    <source>
        <dbReference type="Pfam" id="PF02397"/>
    </source>
</evidence>
<dbReference type="NCBIfam" id="TIGR03025">
    <property type="entry name" value="EPS_sugtrans"/>
    <property type="match status" value="1"/>
</dbReference>
<name>A0ABM8HQI8_9BACT</name>
<comment type="similarity">
    <text evidence="2">Belongs to the bacterial sugar transferase family.</text>
</comment>
<keyword evidence="5 7" id="KW-1133">Transmembrane helix</keyword>
<keyword evidence="4 7" id="KW-0812">Transmembrane</keyword>
<evidence type="ECO:0000256" key="7">
    <source>
        <dbReference type="SAM" id="Phobius"/>
    </source>
</evidence>
<dbReference type="Proteomes" id="UP001319827">
    <property type="component" value="Chromosome"/>
</dbReference>
<feature type="transmembrane region" description="Helical" evidence="7">
    <location>
        <begin position="88"/>
        <end position="111"/>
    </location>
</feature>
<evidence type="ECO:0000313" key="9">
    <source>
        <dbReference type="EMBL" id="BCR05291.1"/>
    </source>
</evidence>
<protein>
    <submittedName>
        <fullName evidence="9">Glycosyl transferase</fullName>
    </submittedName>
</protein>
<dbReference type="EMBL" id="AP024355">
    <property type="protein sequence ID" value="BCR05291.1"/>
    <property type="molecule type" value="Genomic_DNA"/>
</dbReference>
<dbReference type="NCBIfam" id="TIGR03013">
    <property type="entry name" value="EpsB_2"/>
    <property type="match status" value="1"/>
</dbReference>
<dbReference type="Gene3D" id="3.40.50.720">
    <property type="entry name" value="NAD(P)-binding Rossmann-like Domain"/>
    <property type="match status" value="1"/>
</dbReference>
<proteinExistence type="inferred from homology"/>